<dbReference type="Proteomes" id="UP001221142">
    <property type="component" value="Unassembled WGS sequence"/>
</dbReference>
<comment type="cofactor">
    <cofactor evidence="1">
        <name>FAD</name>
        <dbReference type="ChEBI" id="CHEBI:57692"/>
    </cofactor>
</comment>
<keyword evidence="6" id="KW-0472">Membrane</keyword>
<evidence type="ECO:0000256" key="6">
    <source>
        <dbReference type="SAM" id="Phobius"/>
    </source>
</evidence>
<keyword evidence="9" id="KW-1185">Reference proteome</keyword>
<keyword evidence="4" id="KW-0274">FAD</keyword>
<name>A0AAD7BGI5_9AGAR</name>
<protein>
    <submittedName>
        <fullName evidence="8">FAD dependent oxidoreductase</fullName>
    </submittedName>
</protein>
<dbReference type="GO" id="GO:0071949">
    <property type="term" value="F:FAD binding"/>
    <property type="evidence" value="ECO:0007669"/>
    <property type="project" value="InterPro"/>
</dbReference>
<accession>A0AAD7BGI5</accession>
<evidence type="ECO:0000256" key="1">
    <source>
        <dbReference type="ARBA" id="ARBA00001974"/>
    </source>
</evidence>
<gene>
    <name evidence="8" type="ORF">FB45DRAFT_1094405</name>
</gene>
<evidence type="ECO:0000256" key="2">
    <source>
        <dbReference type="ARBA" id="ARBA00006730"/>
    </source>
</evidence>
<evidence type="ECO:0000313" key="9">
    <source>
        <dbReference type="Proteomes" id="UP001221142"/>
    </source>
</evidence>
<dbReference type="PROSITE" id="PS50206">
    <property type="entry name" value="RHODANESE_3"/>
    <property type="match status" value="1"/>
</dbReference>
<evidence type="ECO:0000259" key="7">
    <source>
        <dbReference type="PROSITE" id="PS50206"/>
    </source>
</evidence>
<dbReference type="EMBL" id="JARKIF010000017">
    <property type="protein sequence ID" value="KAJ7620303.1"/>
    <property type="molecule type" value="Genomic_DNA"/>
</dbReference>
<dbReference type="PANTHER" id="PTHR11530">
    <property type="entry name" value="D-AMINO ACID OXIDASE"/>
    <property type="match status" value="1"/>
</dbReference>
<evidence type="ECO:0000256" key="3">
    <source>
        <dbReference type="ARBA" id="ARBA00022630"/>
    </source>
</evidence>
<keyword evidence="6" id="KW-0812">Transmembrane</keyword>
<dbReference type="SUPFAM" id="SSF54373">
    <property type="entry name" value="FAD-linked reductases, C-terminal domain"/>
    <property type="match status" value="1"/>
</dbReference>
<dbReference type="SUPFAM" id="SSF51971">
    <property type="entry name" value="Nucleotide-binding domain"/>
    <property type="match status" value="1"/>
</dbReference>
<feature type="transmembrane region" description="Helical" evidence="6">
    <location>
        <begin position="108"/>
        <end position="126"/>
    </location>
</feature>
<keyword evidence="5" id="KW-0560">Oxidoreductase</keyword>
<dbReference type="PANTHER" id="PTHR11530:SF25">
    <property type="entry name" value="FAD DEPENDENT OXIDOREDUCTASE DOMAIN-CONTAINING PROTEIN"/>
    <property type="match status" value="1"/>
</dbReference>
<reference evidence="8" key="1">
    <citation type="submission" date="2023-03" db="EMBL/GenBank/DDBJ databases">
        <title>Massive genome expansion in bonnet fungi (Mycena s.s.) driven by repeated elements and novel gene families across ecological guilds.</title>
        <authorList>
            <consortium name="Lawrence Berkeley National Laboratory"/>
            <person name="Harder C.B."/>
            <person name="Miyauchi S."/>
            <person name="Viragh M."/>
            <person name="Kuo A."/>
            <person name="Thoen E."/>
            <person name="Andreopoulos B."/>
            <person name="Lu D."/>
            <person name="Skrede I."/>
            <person name="Drula E."/>
            <person name="Henrissat B."/>
            <person name="Morin E."/>
            <person name="Kohler A."/>
            <person name="Barry K."/>
            <person name="LaButti K."/>
            <person name="Morin E."/>
            <person name="Salamov A."/>
            <person name="Lipzen A."/>
            <person name="Mereny Z."/>
            <person name="Hegedus B."/>
            <person name="Baldrian P."/>
            <person name="Stursova M."/>
            <person name="Weitz H."/>
            <person name="Taylor A."/>
            <person name="Grigoriev I.V."/>
            <person name="Nagy L.G."/>
            <person name="Martin F."/>
            <person name="Kauserud H."/>
        </authorList>
    </citation>
    <scope>NUCLEOTIDE SEQUENCE</scope>
    <source>
        <strain evidence="8">9284</strain>
    </source>
</reference>
<dbReference type="Gene3D" id="3.40.50.720">
    <property type="entry name" value="NAD(P)-binding Rossmann-like Domain"/>
    <property type="match status" value="1"/>
</dbReference>
<dbReference type="GO" id="GO:0003884">
    <property type="term" value="F:D-amino-acid oxidase activity"/>
    <property type="evidence" value="ECO:0007669"/>
    <property type="project" value="InterPro"/>
</dbReference>
<comment type="caution">
    <text evidence="8">The sequence shown here is derived from an EMBL/GenBank/DDBJ whole genome shotgun (WGS) entry which is preliminary data.</text>
</comment>
<feature type="domain" description="Rhodanese" evidence="7">
    <location>
        <begin position="115"/>
        <end position="151"/>
    </location>
</feature>
<dbReference type="InterPro" id="IPR001763">
    <property type="entry name" value="Rhodanese-like_dom"/>
</dbReference>
<sequence>MKRNTTEDNGVYNLGLLSWTVQTFYILHSTTQPLPPLRKSNMFNTQSYTNEHSVTSHLYQAERQNTQTQQSPPRTPAERYNNNHKLVMNENITPHPQRLVQPQADSPHILIVGAGVIGLVTAWALLDRGYKVTVLSKGWANVGQNHGDRLTSQIAGALWEFPPAVCGSHIDAVSLEYSKHWCMTAYWAWKQIADDAGLSREAGVRMTQSNFFFPQQLSDENAKCQKLMNKMMEIAGSGVEGFRHAGAKLAEERGVNPKYEGGIMDGYELSVPVIDTDQAMHWLTNLVLSKGATMTTRTIETDLLLVEKDLRNEFHADAIVNATGLYGGALSGDDSCSPLRGALLRVVNDGTTFPKVNAALSISADVSEDNEIIFIVPRTDNILLIGGIAQDNQWDLDLTLDTPVVQRMRARANEFLPGLKNAKLDPAYPLAQGLRPARSKNVRVERELRRLESAESSSRIVHCYGHGGSGWSLSFGCAADVIDLLDEAIEGKEPEAMNYRI</sequence>
<dbReference type="Pfam" id="PF01266">
    <property type="entry name" value="DAO"/>
    <property type="match status" value="1"/>
</dbReference>
<dbReference type="InterPro" id="IPR023209">
    <property type="entry name" value="DAO"/>
</dbReference>
<dbReference type="InterPro" id="IPR006076">
    <property type="entry name" value="FAD-dep_OxRdtase"/>
</dbReference>
<evidence type="ECO:0000256" key="5">
    <source>
        <dbReference type="ARBA" id="ARBA00023002"/>
    </source>
</evidence>
<proteinExistence type="inferred from homology"/>
<dbReference type="AlphaFoldDB" id="A0AAD7BGI5"/>
<keyword evidence="3" id="KW-0285">Flavoprotein</keyword>
<organism evidence="8 9">
    <name type="scientific">Roridomyces roridus</name>
    <dbReference type="NCBI Taxonomy" id="1738132"/>
    <lineage>
        <taxon>Eukaryota</taxon>
        <taxon>Fungi</taxon>
        <taxon>Dikarya</taxon>
        <taxon>Basidiomycota</taxon>
        <taxon>Agaricomycotina</taxon>
        <taxon>Agaricomycetes</taxon>
        <taxon>Agaricomycetidae</taxon>
        <taxon>Agaricales</taxon>
        <taxon>Marasmiineae</taxon>
        <taxon>Mycenaceae</taxon>
        <taxon>Roridomyces</taxon>
    </lineage>
</organism>
<dbReference type="GO" id="GO:0005737">
    <property type="term" value="C:cytoplasm"/>
    <property type="evidence" value="ECO:0007669"/>
    <property type="project" value="TreeGrafter"/>
</dbReference>
<dbReference type="GO" id="GO:0019478">
    <property type="term" value="P:D-amino acid catabolic process"/>
    <property type="evidence" value="ECO:0007669"/>
    <property type="project" value="TreeGrafter"/>
</dbReference>
<dbReference type="Gene3D" id="3.30.9.10">
    <property type="entry name" value="D-Amino Acid Oxidase, subunit A, domain 2"/>
    <property type="match status" value="1"/>
</dbReference>
<keyword evidence="6" id="KW-1133">Transmembrane helix</keyword>
<evidence type="ECO:0000256" key="4">
    <source>
        <dbReference type="ARBA" id="ARBA00022827"/>
    </source>
</evidence>
<evidence type="ECO:0000313" key="8">
    <source>
        <dbReference type="EMBL" id="KAJ7620303.1"/>
    </source>
</evidence>
<comment type="similarity">
    <text evidence="2">Belongs to the DAMOX/DASOX family.</text>
</comment>